<comment type="caution">
    <text evidence="2">The sequence shown here is derived from an EMBL/GenBank/DDBJ whole genome shotgun (WGS) entry which is preliminary data.</text>
</comment>
<dbReference type="Proteomes" id="UP000178870">
    <property type="component" value="Unassembled WGS sequence"/>
</dbReference>
<dbReference type="Gene3D" id="3.30.420.40">
    <property type="match status" value="2"/>
</dbReference>
<name>A0A1F7YWC2_9BACT</name>
<proteinExistence type="predicted"/>
<dbReference type="InterPro" id="IPR005883">
    <property type="entry name" value="PilM"/>
</dbReference>
<dbReference type="AlphaFoldDB" id="A0A1F7YWC2"/>
<organism evidence="2 3">
    <name type="scientific">Candidatus Woesebacteria bacterium RIFCSPHIGHO2_01_FULL_44_21</name>
    <dbReference type="NCBI Taxonomy" id="1802503"/>
    <lineage>
        <taxon>Bacteria</taxon>
        <taxon>Candidatus Woeseibacteriota</taxon>
    </lineage>
</organism>
<accession>A0A1F7YWC2</accession>
<dbReference type="InterPro" id="IPR043129">
    <property type="entry name" value="ATPase_NBD"/>
</dbReference>
<evidence type="ECO:0000313" key="3">
    <source>
        <dbReference type="Proteomes" id="UP000178870"/>
    </source>
</evidence>
<protein>
    <recommendedName>
        <fullName evidence="4">SHS2 domain-containing protein</fullName>
    </recommendedName>
</protein>
<feature type="transmembrane region" description="Helical" evidence="1">
    <location>
        <begin position="315"/>
        <end position="340"/>
    </location>
</feature>
<dbReference type="InterPro" id="IPR050696">
    <property type="entry name" value="FtsA/MreB"/>
</dbReference>
<dbReference type="PANTHER" id="PTHR32432:SF3">
    <property type="entry name" value="ETHANOLAMINE UTILIZATION PROTEIN EUTJ"/>
    <property type="match status" value="1"/>
</dbReference>
<dbReference type="Pfam" id="PF11104">
    <property type="entry name" value="PilM_2"/>
    <property type="match status" value="1"/>
</dbReference>
<dbReference type="Gene3D" id="3.30.1490.300">
    <property type="match status" value="1"/>
</dbReference>
<keyword evidence="1" id="KW-0812">Transmembrane</keyword>
<keyword evidence="1" id="KW-1133">Transmembrane helix</keyword>
<sequence length="479" mass="53120">MKLPNFSLFKRTFISVVMSPRQIKAIKVNTKTGKVIKFAQIELPVGVIVNYRVKEKELLAKYLRELWDKNKIRDKYVGVVVPEFSTFTKSLELPNITDVEIAEALSFRMQEFLPTNVEDVVFDWKISKREKEKARVLVVAILKDVLFGYIDAVGAAGLSPLVVETPSMSIQRIIDKDPSGKMILYMGPSEAILVITAEQEIVASSVINSDNINSIVTTARQMLAHYSAVTVEKVMVSGVGLTQDLIQFLNYNLGRPVQFADVKAAGLLPGQVQDYLVGLSLQYKDPAEPASETTINLLPPSWADYYKTQSTGIRAWTLTLIASIIVWSTFLFVTIVFMVLRLQAQSLESSAADGKTGELNIAVTRVNEVNALAENVIKYNQSLVPPQAIINLLSDAKTEGISLNYYKVNYETGEVIIRGLAATRSNLLAFKNSVEALEKLSAVHLPVTSLVEETNISFEMSLSYSDFVAKNRAPVKLKI</sequence>
<dbReference type="PANTHER" id="PTHR32432">
    <property type="entry name" value="CELL DIVISION PROTEIN FTSA-RELATED"/>
    <property type="match status" value="1"/>
</dbReference>
<gene>
    <name evidence="2" type="ORF">A2803_04425</name>
</gene>
<dbReference type="SUPFAM" id="SSF53067">
    <property type="entry name" value="Actin-like ATPase domain"/>
    <property type="match status" value="1"/>
</dbReference>
<evidence type="ECO:0008006" key="4">
    <source>
        <dbReference type="Google" id="ProtNLM"/>
    </source>
</evidence>
<evidence type="ECO:0000313" key="2">
    <source>
        <dbReference type="EMBL" id="OGM31646.1"/>
    </source>
</evidence>
<reference evidence="2 3" key="1">
    <citation type="journal article" date="2016" name="Nat. Commun.">
        <title>Thousands of microbial genomes shed light on interconnected biogeochemical processes in an aquifer system.</title>
        <authorList>
            <person name="Anantharaman K."/>
            <person name="Brown C.T."/>
            <person name="Hug L.A."/>
            <person name="Sharon I."/>
            <person name="Castelle C.J."/>
            <person name="Probst A.J."/>
            <person name="Thomas B.C."/>
            <person name="Singh A."/>
            <person name="Wilkins M.J."/>
            <person name="Karaoz U."/>
            <person name="Brodie E.L."/>
            <person name="Williams K.H."/>
            <person name="Hubbard S.S."/>
            <person name="Banfield J.F."/>
        </authorList>
    </citation>
    <scope>NUCLEOTIDE SEQUENCE [LARGE SCALE GENOMIC DNA]</scope>
</reference>
<keyword evidence="1" id="KW-0472">Membrane</keyword>
<evidence type="ECO:0000256" key="1">
    <source>
        <dbReference type="SAM" id="Phobius"/>
    </source>
</evidence>
<dbReference type="EMBL" id="MGGP01000022">
    <property type="protein sequence ID" value="OGM31646.1"/>
    <property type="molecule type" value="Genomic_DNA"/>
</dbReference>